<dbReference type="PATRIC" id="fig|1006576.9.peg.975"/>
<sequence length="37" mass="4423">MKNKKVYSSEFKLQVVKEYLNSEKSLKDFSNEYSIAF</sequence>
<evidence type="ECO:0000313" key="2">
    <source>
        <dbReference type="Proteomes" id="UP000032809"/>
    </source>
</evidence>
<name>A0A0C7NR46_DEFTU</name>
<reference evidence="2" key="1">
    <citation type="submission" date="2014-11" db="EMBL/GenBank/DDBJ databases">
        <authorList>
            <person name="Wibberg D."/>
        </authorList>
    </citation>
    <scope>NUCLEOTIDE SEQUENCE [LARGE SCALE GENOMIC DNA]</scope>
    <source>
        <strain evidence="2">L3</strain>
    </source>
</reference>
<dbReference type="GO" id="GO:0043565">
    <property type="term" value="F:sequence-specific DNA binding"/>
    <property type="evidence" value="ECO:0007669"/>
    <property type="project" value="InterPro"/>
</dbReference>
<dbReference type="AlphaFoldDB" id="A0A0C7NR46"/>
<dbReference type="SUPFAM" id="SSF48295">
    <property type="entry name" value="TrpR-like"/>
    <property type="match status" value="1"/>
</dbReference>
<dbReference type="KEGG" id="dtn:DTL3_0988"/>
<gene>
    <name evidence="1" type="ORF">DTL3_0988</name>
</gene>
<keyword evidence="2" id="KW-1185">Reference proteome</keyword>
<accession>A0A0C7NR46</accession>
<evidence type="ECO:0000313" key="1">
    <source>
        <dbReference type="EMBL" id="CEP78292.1"/>
    </source>
</evidence>
<dbReference type="STRING" id="1006576.DTL3_0988"/>
<dbReference type="EMBL" id="LN824141">
    <property type="protein sequence ID" value="CEP78292.1"/>
    <property type="molecule type" value="Genomic_DNA"/>
</dbReference>
<protein>
    <submittedName>
        <fullName evidence="1">Transposase</fullName>
    </submittedName>
</protein>
<dbReference type="InterPro" id="IPR010921">
    <property type="entry name" value="Trp_repressor/repl_initiator"/>
</dbReference>
<organism evidence="1 2">
    <name type="scientific">Defluviitoga tunisiensis</name>
    <dbReference type="NCBI Taxonomy" id="1006576"/>
    <lineage>
        <taxon>Bacteria</taxon>
        <taxon>Thermotogati</taxon>
        <taxon>Thermotogota</taxon>
        <taxon>Thermotogae</taxon>
        <taxon>Petrotogales</taxon>
        <taxon>Petrotogaceae</taxon>
        <taxon>Defluviitoga</taxon>
    </lineage>
</organism>
<dbReference type="HOGENOM" id="CLU_3342825_0_0_0"/>
<dbReference type="Proteomes" id="UP000032809">
    <property type="component" value="Chromosome I"/>
</dbReference>
<proteinExistence type="predicted"/>